<keyword evidence="2" id="KW-1003">Cell membrane</keyword>
<dbReference type="InterPro" id="IPR011009">
    <property type="entry name" value="Kinase-like_dom_sf"/>
</dbReference>
<dbReference type="OrthoDB" id="1434862at2759"/>
<evidence type="ECO:0000313" key="10">
    <source>
        <dbReference type="Proteomes" id="UP000027138"/>
    </source>
</evidence>
<dbReference type="Gene3D" id="3.80.10.10">
    <property type="entry name" value="Ribonuclease Inhibitor"/>
    <property type="match status" value="1"/>
</dbReference>
<evidence type="ECO:0000256" key="1">
    <source>
        <dbReference type="ARBA" id="ARBA00004236"/>
    </source>
</evidence>
<accession>A0A067KV60</accession>
<dbReference type="SUPFAM" id="SSF56112">
    <property type="entry name" value="Protein kinase-like (PK-like)"/>
    <property type="match status" value="1"/>
</dbReference>
<keyword evidence="4" id="KW-0812">Transmembrane</keyword>
<evidence type="ECO:0000256" key="3">
    <source>
        <dbReference type="ARBA" id="ARBA00022614"/>
    </source>
</evidence>
<dbReference type="PANTHER" id="PTHR27008:SF596">
    <property type="entry name" value="OS02G0215500 PROTEIN"/>
    <property type="match status" value="1"/>
</dbReference>
<keyword evidence="3" id="KW-0433">Leucine-rich repeat</keyword>
<proteinExistence type="predicted"/>
<dbReference type="Proteomes" id="UP000027138">
    <property type="component" value="Unassembled WGS sequence"/>
</dbReference>
<gene>
    <name evidence="9" type="ORF">JCGZ_05020</name>
</gene>
<keyword evidence="6" id="KW-0677">Repeat</keyword>
<dbReference type="InterPro" id="IPR032675">
    <property type="entry name" value="LRR_dom_sf"/>
</dbReference>
<protein>
    <recommendedName>
        <fullName evidence="11">Protein kinase domain-containing protein</fullName>
    </recommendedName>
</protein>
<dbReference type="GO" id="GO:0005886">
    <property type="term" value="C:plasma membrane"/>
    <property type="evidence" value="ECO:0007669"/>
    <property type="project" value="UniProtKB-SubCell"/>
</dbReference>
<reference evidence="9 10" key="1">
    <citation type="journal article" date="2014" name="PLoS ONE">
        <title>Global Analysis of Gene Expression Profiles in Physic Nut (Jatropha curcas L.) Seedlings Exposed to Salt Stress.</title>
        <authorList>
            <person name="Zhang L."/>
            <person name="Zhang C."/>
            <person name="Wu P."/>
            <person name="Chen Y."/>
            <person name="Li M."/>
            <person name="Jiang H."/>
            <person name="Wu G."/>
        </authorList>
    </citation>
    <scope>NUCLEOTIDE SEQUENCE [LARGE SCALE GENOMIC DNA]</scope>
    <source>
        <strain evidence="10">cv. GZQX0401</strain>
        <tissue evidence="9">Young leaves</tissue>
    </source>
</reference>
<evidence type="ECO:0000256" key="2">
    <source>
        <dbReference type="ARBA" id="ARBA00022475"/>
    </source>
</evidence>
<dbReference type="InterPro" id="IPR001611">
    <property type="entry name" value="Leu-rich_rpt"/>
</dbReference>
<evidence type="ECO:0000256" key="4">
    <source>
        <dbReference type="ARBA" id="ARBA00022692"/>
    </source>
</evidence>
<evidence type="ECO:0000256" key="6">
    <source>
        <dbReference type="ARBA" id="ARBA00022737"/>
    </source>
</evidence>
<name>A0A067KV60_JATCU</name>
<dbReference type="AlphaFoldDB" id="A0A067KV60"/>
<comment type="subcellular location">
    <subcellularLocation>
        <location evidence="1">Cell membrane</location>
    </subcellularLocation>
</comment>
<evidence type="ECO:0000256" key="8">
    <source>
        <dbReference type="ARBA" id="ARBA00023136"/>
    </source>
</evidence>
<keyword evidence="5" id="KW-0732">Signal</keyword>
<keyword evidence="10" id="KW-1185">Reference proteome</keyword>
<dbReference type="Gene3D" id="1.10.510.10">
    <property type="entry name" value="Transferase(Phosphotransferase) domain 1"/>
    <property type="match status" value="1"/>
</dbReference>
<organism evidence="9 10">
    <name type="scientific">Jatropha curcas</name>
    <name type="common">Barbados nut</name>
    <dbReference type="NCBI Taxonomy" id="180498"/>
    <lineage>
        <taxon>Eukaryota</taxon>
        <taxon>Viridiplantae</taxon>
        <taxon>Streptophyta</taxon>
        <taxon>Embryophyta</taxon>
        <taxon>Tracheophyta</taxon>
        <taxon>Spermatophyta</taxon>
        <taxon>Magnoliopsida</taxon>
        <taxon>eudicotyledons</taxon>
        <taxon>Gunneridae</taxon>
        <taxon>Pentapetalae</taxon>
        <taxon>rosids</taxon>
        <taxon>fabids</taxon>
        <taxon>Malpighiales</taxon>
        <taxon>Euphorbiaceae</taxon>
        <taxon>Crotonoideae</taxon>
        <taxon>Jatropheae</taxon>
        <taxon>Jatropha</taxon>
    </lineage>
</organism>
<dbReference type="Pfam" id="PF13855">
    <property type="entry name" value="LRR_8"/>
    <property type="match status" value="2"/>
</dbReference>
<keyword evidence="8" id="KW-0472">Membrane</keyword>
<dbReference type="FunFam" id="3.80.10.10:FF:000299">
    <property type="entry name" value="Piriformospora indica-insensitive protein 2"/>
    <property type="match status" value="1"/>
</dbReference>
<dbReference type="STRING" id="180498.A0A067KV60"/>
<dbReference type="EMBL" id="KK914355">
    <property type="protein sequence ID" value="KDP38863.1"/>
    <property type="molecule type" value="Genomic_DNA"/>
</dbReference>
<dbReference type="PANTHER" id="PTHR27008">
    <property type="entry name" value="OS04G0122200 PROTEIN"/>
    <property type="match status" value="1"/>
</dbReference>
<dbReference type="SUPFAM" id="SSF52058">
    <property type="entry name" value="L domain-like"/>
    <property type="match status" value="1"/>
</dbReference>
<keyword evidence="7" id="KW-1133">Transmembrane helix</keyword>
<sequence>MSFLREISLQNNTFRSQIPHELGRLFRLQVLNLENNSFQGQIPSNFSLCSSLKILYLSYNKLIGKIPFQLSNLSKLIQLYVPDNYLNGPIPPSIGNLTLLKSLSARENFLIGTIPDTLGKLKQLSMFQIATNKLSGTLPSSFASLRGLRILDLSRNNLSGKIPEYLEKLSLEYLNLSFNNLEGEIPIKGVLPMQVQYLLKHHNVLEIADPALLQEDEGVTEGRKVECLIGIIKVGVSCSMESPQDRMDMGTAVSECFQLQIIMCELEKQSLPCIEETKVINLQQQGAAKSFVAECKVLQNIRHRNLVRIITSCSRIDFQGNDFNALVYEYMPNGKPEKWLHPGSEMYNESKPSSKNEHCSRCTIKSLLEYENIG</sequence>
<evidence type="ECO:0000313" key="9">
    <source>
        <dbReference type="EMBL" id="KDP38863.1"/>
    </source>
</evidence>
<dbReference type="Pfam" id="PF00560">
    <property type="entry name" value="LRR_1"/>
    <property type="match status" value="1"/>
</dbReference>
<evidence type="ECO:0000256" key="5">
    <source>
        <dbReference type="ARBA" id="ARBA00022729"/>
    </source>
</evidence>
<evidence type="ECO:0000256" key="7">
    <source>
        <dbReference type="ARBA" id="ARBA00022989"/>
    </source>
</evidence>
<evidence type="ECO:0008006" key="11">
    <source>
        <dbReference type="Google" id="ProtNLM"/>
    </source>
</evidence>
<dbReference type="InterPro" id="IPR051809">
    <property type="entry name" value="Plant_receptor-like_S/T_kinase"/>
</dbReference>